<evidence type="ECO:0000259" key="1">
    <source>
        <dbReference type="SMART" id="SM00849"/>
    </source>
</evidence>
<dbReference type="SUPFAM" id="SSF56281">
    <property type="entry name" value="Metallo-hydrolase/oxidoreductase"/>
    <property type="match status" value="1"/>
</dbReference>
<comment type="caution">
    <text evidence="2">The sequence shown here is derived from an EMBL/GenBank/DDBJ whole genome shotgun (WGS) entry which is preliminary data.</text>
</comment>
<gene>
    <name evidence="2" type="ORF">EV210_11111</name>
</gene>
<accession>A0A4R1PWW1</accession>
<dbReference type="OrthoDB" id="9781189at2"/>
<dbReference type="InterPro" id="IPR036866">
    <property type="entry name" value="RibonucZ/Hydroxyglut_hydro"/>
</dbReference>
<dbReference type="InterPro" id="IPR001279">
    <property type="entry name" value="Metallo-B-lactamas"/>
</dbReference>
<keyword evidence="3" id="KW-1185">Reference proteome</keyword>
<name>A0A4R1PWW1_9FIRM</name>
<dbReference type="Gene3D" id="3.60.15.10">
    <property type="entry name" value="Ribonuclease Z/Hydroxyacylglutathione hydrolase-like"/>
    <property type="match status" value="1"/>
</dbReference>
<evidence type="ECO:0000313" key="3">
    <source>
        <dbReference type="Proteomes" id="UP000295063"/>
    </source>
</evidence>
<organism evidence="2 3">
    <name type="scientific">Anaerospora hongkongensis</name>
    <dbReference type="NCBI Taxonomy" id="244830"/>
    <lineage>
        <taxon>Bacteria</taxon>
        <taxon>Bacillati</taxon>
        <taxon>Bacillota</taxon>
        <taxon>Negativicutes</taxon>
        <taxon>Selenomonadales</taxon>
        <taxon>Sporomusaceae</taxon>
        <taxon>Anaerospora</taxon>
    </lineage>
</organism>
<dbReference type="InterPro" id="IPR052533">
    <property type="entry name" value="WalJ/YycJ-like"/>
</dbReference>
<dbReference type="PANTHER" id="PTHR47619">
    <property type="entry name" value="METALLO-HYDROLASE YYCJ-RELATED"/>
    <property type="match status" value="1"/>
</dbReference>
<dbReference type="Proteomes" id="UP000295063">
    <property type="component" value="Unassembled WGS sequence"/>
</dbReference>
<dbReference type="Pfam" id="PF12706">
    <property type="entry name" value="Lactamase_B_2"/>
    <property type="match status" value="1"/>
</dbReference>
<evidence type="ECO:0000313" key="2">
    <source>
        <dbReference type="EMBL" id="TCL35548.1"/>
    </source>
</evidence>
<dbReference type="EMBL" id="SLUI01000011">
    <property type="protein sequence ID" value="TCL35548.1"/>
    <property type="molecule type" value="Genomic_DNA"/>
</dbReference>
<sequence>MKVHVLASGSAGNAIFLKSEHTSILIDAGISARRIKNSLAEIGTAIEDIDGVFITHEHSDHIKGLPTLLKKYRLPVYTRPATWEAMPFKEPLPYECFRGLPESVDLGTVKIEPFAISHDAADPVGFNFFCRGNKCSVATDLGFVTESVKKALALSDILVLESNHDTEMLEKGSYPWPLKKRIMSNRGHLSNIDAAWTIARLPRKTHTHVFLAHMSKENNRPELARETVGNILSSQGLRLGMDVSLHLTFPDQTASIAE</sequence>
<dbReference type="RefSeq" id="WP_132082306.1">
    <property type="nucleotide sequence ID" value="NZ_DAIMLW010000328.1"/>
</dbReference>
<proteinExistence type="predicted"/>
<dbReference type="AlphaFoldDB" id="A0A4R1PWW1"/>
<dbReference type="PANTHER" id="PTHR47619:SF1">
    <property type="entry name" value="EXODEOXYRIBONUCLEASE WALJ"/>
    <property type="match status" value="1"/>
</dbReference>
<feature type="domain" description="Metallo-beta-lactamase" evidence="1">
    <location>
        <begin position="11"/>
        <end position="188"/>
    </location>
</feature>
<dbReference type="SMART" id="SM00849">
    <property type="entry name" value="Lactamase_B"/>
    <property type="match status" value="1"/>
</dbReference>
<protein>
    <submittedName>
        <fullName evidence="2">Phosphoribosyl 1,2-cyclic phosphodiesterase</fullName>
    </submittedName>
</protein>
<reference evidence="2 3" key="1">
    <citation type="submission" date="2019-03" db="EMBL/GenBank/DDBJ databases">
        <title>Genomic Encyclopedia of Type Strains, Phase IV (KMG-IV): sequencing the most valuable type-strain genomes for metagenomic binning, comparative biology and taxonomic classification.</title>
        <authorList>
            <person name="Goeker M."/>
        </authorList>
    </citation>
    <scope>NUCLEOTIDE SEQUENCE [LARGE SCALE GENOMIC DNA]</scope>
    <source>
        <strain evidence="2 3">DSM 15969</strain>
    </source>
</reference>